<dbReference type="AlphaFoldDB" id="A0A1G2BIH8"/>
<dbReference type="GO" id="GO:0008658">
    <property type="term" value="F:penicillin binding"/>
    <property type="evidence" value="ECO:0007669"/>
    <property type="project" value="InterPro"/>
</dbReference>
<feature type="domain" description="Penicillin-binding protein dimerisation" evidence="5">
    <location>
        <begin position="71"/>
        <end position="227"/>
    </location>
</feature>
<dbReference type="PANTHER" id="PTHR30627">
    <property type="entry name" value="PEPTIDOGLYCAN D,D-TRANSPEPTIDASE"/>
    <property type="match status" value="1"/>
</dbReference>
<evidence type="ECO:0000256" key="1">
    <source>
        <dbReference type="ARBA" id="ARBA00004370"/>
    </source>
</evidence>
<dbReference type="InterPro" id="IPR012338">
    <property type="entry name" value="Beta-lactam/transpept-like"/>
</dbReference>
<gene>
    <name evidence="6" type="ORF">A2319_01570</name>
</gene>
<dbReference type="Gene3D" id="3.30.450.330">
    <property type="match status" value="1"/>
</dbReference>
<evidence type="ECO:0008006" key="8">
    <source>
        <dbReference type="Google" id="ProtNLM"/>
    </source>
</evidence>
<dbReference type="InterPro" id="IPR050515">
    <property type="entry name" value="Beta-lactam/transpept"/>
</dbReference>
<keyword evidence="3" id="KW-0812">Transmembrane</keyword>
<dbReference type="GO" id="GO:0071555">
    <property type="term" value="P:cell wall organization"/>
    <property type="evidence" value="ECO:0007669"/>
    <property type="project" value="TreeGrafter"/>
</dbReference>
<name>A0A1G2BIH8_9BACT</name>
<keyword evidence="3" id="KW-1133">Transmembrane helix</keyword>
<evidence type="ECO:0000313" key="7">
    <source>
        <dbReference type="Proteomes" id="UP000176420"/>
    </source>
</evidence>
<accession>A0A1G2BIH8</accession>
<dbReference type="InterPro" id="IPR001460">
    <property type="entry name" value="PCN-bd_Tpept"/>
</dbReference>
<keyword evidence="2 3" id="KW-0472">Membrane</keyword>
<feature type="domain" description="Penicillin-binding protein transpeptidase" evidence="4">
    <location>
        <begin position="271"/>
        <end position="580"/>
    </location>
</feature>
<dbReference type="SUPFAM" id="SSF56519">
    <property type="entry name" value="Penicillin binding protein dimerisation domain"/>
    <property type="match status" value="1"/>
</dbReference>
<dbReference type="Pfam" id="PF00905">
    <property type="entry name" value="Transpeptidase"/>
    <property type="match status" value="1"/>
</dbReference>
<dbReference type="PANTHER" id="PTHR30627:SF1">
    <property type="entry name" value="PEPTIDOGLYCAN D,D-TRANSPEPTIDASE FTSI"/>
    <property type="match status" value="1"/>
</dbReference>
<evidence type="ECO:0000256" key="2">
    <source>
        <dbReference type="ARBA" id="ARBA00023136"/>
    </source>
</evidence>
<dbReference type="Proteomes" id="UP000176420">
    <property type="component" value="Unassembled WGS sequence"/>
</dbReference>
<dbReference type="EMBL" id="MHKI01000004">
    <property type="protein sequence ID" value="OGY88100.1"/>
    <property type="molecule type" value="Genomic_DNA"/>
</dbReference>
<evidence type="ECO:0000256" key="3">
    <source>
        <dbReference type="SAM" id="Phobius"/>
    </source>
</evidence>
<organism evidence="6 7">
    <name type="scientific">Candidatus Kerfeldbacteria bacterium RIFOXYB2_FULL_38_14</name>
    <dbReference type="NCBI Taxonomy" id="1798547"/>
    <lineage>
        <taxon>Bacteria</taxon>
        <taxon>Candidatus Kerfeldiibacteriota</taxon>
    </lineage>
</organism>
<dbReference type="Gene3D" id="3.90.1310.10">
    <property type="entry name" value="Penicillin-binding protein 2a (Domain 2)"/>
    <property type="match status" value="1"/>
</dbReference>
<evidence type="ECO:0000259" key="4">
    <source>
        <dbReference type="Pfam" id="PF00905"/>
    </source>
</evidence>
<dbReference type="Pfam" id="PF03717">
    <property type="entry name" value="PBP_dimer"/>
    <property type="match status" value="1"/>
</dbReference>
<dbReference type="Gene3D" id="3.40.710.10">
    <property type="entry name" value="DD-peptidase/beta-lactamase superfamily"/>
    <property type="match status" value="1"/>
</dbReference>
<feature type="transmembrane region" description="Helical" evidence="3">
    <location>
        <begin position="26"/>
        <end position="45"/>
    </location>
</feature>
<sequence length="595" mass="64916">MNRVKVKNRTGYHHAQPARFNKIDRVHFILAGFIMVTIMIVLRLFSVQIIKHSFYVNAATDAHALVQELMPSRGDIYVQDKFSENGLAMIAGNQTKQSVYLNPMQISDASALADNISTILSLDPKIVLERAAKENDVYEPLKNNVSDQEISALTKIIEEKKLTGIHWSPEETRFYPEGMITSSITGFVGMVDDEKTGQYGLENYFNKELAGVAGAVTRNQDSLGKIMSAGDDPEEEAQDGDTLILTIDKNIQYKVCSLLAQAVDEHEAQQGSVIVMDPKTGAILSMCNAPLYDANKYYEVPDISIFSNDAIADQYEPGSVMKSIALATAIDQGVITPATTFDDAGAVHIDSFTIRNSDGKGHGTVNMTYVLEYSLNTGCIYALQQLHNNEIWYDYLQKFGFGQKTGIKLSGENPGDISAVGTLKDIYTATSCYGQGMTATPLQMLQAYGAIANGGTMMRPYIVKQKISASGQKENYEPEIAGHPISAETAQTVAAMLVRVVEGGHAIRAAVDGYHVAGKTGTAQIPNPNGRGYLSNEHKDTFVGFVSVSDPKAVILIKIDQPKDVAWSDASTAPLFSKITQFLVNYMQIAPDKVE</sequence>
<evidence type="ECO:0000259" key="5">
    <source>
        <dbReference type="Pfam" id="PF03717"/>
    </source>
</evidence>
<comment type="caution">
    <text evidence="6">The sequence shown here is derived from an EMBL/GenBank/DDBJ whole genome shotgun (WGS) entry which is preliminary data.</text>
</comment>
<dbReference type="GO" id="GO:0005886">
    <property type="term" value="C:plasma membrane"/>
    <property type="evidence" value="ECO:0007669"/>
    <property type="project" value="TreeGrafter"/>
</dbReference>
<dbReference type="InterPro" id="IPR005311">
    <property type="entry name" value="PBP_dimer"/>
</dbReference>
<protein>
    <recommendedName>
        <fullName evidence="8">Penicillin-binding protein 2</fullName>
    </recommendedName>
</protein>
<proteinExistence type="predicted"/>
<evidence type="ECO:0000313" key="6">
    <source>
        <dbReference type="EMBL" id="OGY88100.1"/>
    </source>
</evidence>
<dbReference type="InterPro" id="IPR036138">
    <property type="entry name" value="PBP_dimer_sf"/>
</dbReference>
<dbReference type="SUPFAM" id="SSF56601">
    <property type="entry name" value="beta-lactamase/transpeptidase-like"/>
    <property type="match status" value="1"/>
</dbReference>
<reference evidence="6 7" key="1">
    <citation type="journal article" date="2016" name="Nat. Commun.">
        <title>Thousands of microbial genomes shed light on interconnected biogeochemical processes in an aquifer system.</title>
        <authorList>
            <person name="Anantharaman K."/>
            <person name="Brown C.T."/>
            <person name="Hug L.A."/>
            <person name="Sharon I."/>
            <person name="Castelle C.J."/>
            <person name="Probst A.J."/>
            <person name="Thomas B.C."/>
            <person name="Singh A."/>
            <person name="Wilkins M.J."/>
            <person name="Karaoz U."/>
            <person name="Brodie E.L."/>
            <person name="Williams K.H."/>
            <person name="Hubbard S.S."/>
            <person name="Banfield J.F."/>
        </authorList>
    </citation>
    <scope>NUCLEOTIDE SEQUENCE [LARGE SCALE GENOMIC DNA]</scope>
</reference>
<comment type="subcellular location">
    <subcellularLocation>
        <location evidence="1">Membrane</location>
    </subcellularLocation>
</comment>